<comment type="caution">
    <text evidence="2">The sequence shown here is derived from an EMBL/GenBank/DDBJ whole genome shotgun (WGS) entry which is preliminary data.</text>
</comment>
<protein>
    <submittedName>
        <fullName evidence="2">Uncharacterized protein</fullName>
    </submittedName>
</protein>
<gene>
    <name evidence="2" type="ORF">Ahy_B01g056428</name>
</gene>
<dbReference type="AlphaFoldDB" id="A0A445AYV8"/>
<dbReference type="EMBL" id="SDMP01000011">
    <property type="protein sequence ID" value="RYR31598.1"/>
    <property type="molecule type" value="Genomic_DNA"/>
</dbReference>
<evidence type="ECO:0000313" key="3">
    <source>
        <dbReference type="Proteomes" id="UP000289738"/>
    </source>
</evidence>
<feature type="region of interest" description="Disordered" evidence="1">
    <location>
        <begin position="15"/>
        <end position="44"/>
    </location>
</feature>
<evidence type="ECO:0000256" key="1">
    <source>
        <dbReference type="SAM" id="MobiDB-lite"/>
    </source>
</evidence>
<reference evidence="2 3" key="1">
    <citation type="submission" date="2019-01" db="EMBL/GenBank/DDBJ databases">
        <title>Sequencing of cultivated peanut Arachis hypogaea provides insights into genome evolution and oil improvement.</title>
        <authorList>
            <person name="Chen X."/>
        </authorList>
    </citation>
    <scope>NUCLEOTIDE SEQUENCE [LARGE SCALE GENOMIC DNA]</scope>
    <source>
        <strain evidence="3">cv. Fuhuasheng</strain>
        <tissue evidence="2">Leaves</tissue>
    </source>
</reference>
<organism evidence="2 3">
    <name type="scientific">Arachis hypogaea</name>
    <name type="common">Peanut</name>
    <dbReference type="NCBI Taxonomy" id="3818"/>
    <lineage>
        <taxon>Eukaryota</taxon>
        <taxon>Viridiplantae</taxon>
        <taxon>Streptophyta</taxon>
        <taxon>Embryophyta</taxon>
        <taxon>Tracheophyta</taxon>
        <taxon>Spermatophyta</taxon>
        <taxon>Magnoliopsida</taxon>
        <taxon>eudicotyledons</taxon>
        <taxon>Gunneridae</taxon>
        <taxon>Pentapetalae</taxon>
        <taxon>rosids</taxon>
        <taxon>fabids</taxon>
        <taxon>Fabales</taxon>
        <taxon>Fabaceae</taxon>
        <taxon>Papilionoideae</taxon>
        <taxon>50 kb inversion clade</taxon>
        <taxon>dalbergioids sensu lato</taxon>
        <taxon>Dalbergieae</taxon>
        <taxon>Pterocarpus clade</taxon>
        <taxon>Arachis</taxon>
    </lineage>
</organism>
<name>A0A445AYV8_ARAHY</name>
<keyword evidence="3" id="KW-1185">Reference proteome</keyword>
<dbReference type="Proteomes" id="UP000289738">
    <property type="component" value="Chromosome B01"/>
</dbReference>
<proteinExistence type="predicted"/>
<sequence>MKIEVITEHWFGEEVEGSDRNGGQCGDGDDRIEKEGDGDDETTGLNKSDLLSRFMGSIEDDKYLRDIVISFLNENKMRIFLLMNIEVAECVLYSLKLQC</sequence>
<evidence type="ECO:0000313" key="2">
    <source>
        <dbReference type="EMBL" id="RYR31598.1"/>
    </source>
</evidence>
<accession>A0A445AYV8</accession>